<evidence type="ECO:0000313" key="2">
    <source>
        <dbReference type="Proteomes" id="UP001282474"/>
    </source>
</evidence>
<dbReference type="RefSeq" id="WP_193383138.1">
    <property type="nucleotide sequence ID" value="NZ_JABXWF010000013.1"/>
</dbReference>
<name>A0ABU4N472_9ACTN</name>
<organism evidence="1 2">
    <name type="scientific">Streptomyces caniscabiei</name>
    <dbReference type="NCBI Taxonomy" id="2746961"/>
    <lineage>
        <taxon>Bacteria</taxon>
        <taxon>Bacillati</taxon>
        <taxon>Actinomycetota</taxon>
        <taxon>Actinomycetes</taxon>
        <taxon>Kitasatosporales</taxon>
        <taxon>Streptomycetaceae</taxon>
        <taxon>Streptomyces</taxon>
    </lineage>
</organism>
<proteinExistence type="predicted"/>
<comment type="caution">
    <text evidence="1">The sequence shown here is derived from an EMBL/GenBank/DDBJ whole genome shotgun (WGS) entry which is preliminary data.</text>
</comment>
<dbReference type="Proteomes" id="UP001282474">
    <property type="component" value="Unassembled WGS sequence"/>
</dbReference>
<sequence>MNDYGTGKEEPEHSPWFRLGREPLWRRLRKPVQPAEDTEVGCTCITALRLLAWLLPGDEQTEWLEEQRGYLTDLPGRWSQWSWIVMQLLAMPRYAYTVRTDRFGSLRREPADMDAPPVWGLANQVDQLGSPAVRLAWAVAVLGSEATPALAASLAALGTAEAVKAADLLRSERIFTDGPMPKFGHPLIATTVYQTIPCSVRHAMHDKAAWDLVDAGHGPMATARHLLETQPDGDRWVAQQLHDAAREYQRRGAPEAARRCLSRALRELGLSTLEKGSE</sequence>
<evidence type="ECO:0008006" key="3">
    <source>
        <dbReference type="Google" id="ProtNLM"/>
    </source>
</evidence>
<gene>
    <name evidence="1" type="ORF">PV383_45025</name>
</gene>
<accession>A0ABU4N472</accession>
<evidence type="ECO:0000313" key="1">
    <source>
        <dbReference type="EMBL" id="MDX3044273.1"/>
    </source>
</evidence>
<reference evidence="1 2" key="1">
    <citation type="journal article" date="2023" name="Microb. Genom.">
        <title>Mesoterricola silvestris gen. nov., sp. nov., Mesoterricola sediminis sp. nov., Geothrix oryzae sp. nov., Geothrix edaphica sp. nov., Geothrix rubra sp. nov., and Geothrix limicola sp. nov., six novel members of Acidobacteriota isolated from soils.</title>
        <authorList>
            <person name="Weisberg A.J."/>
            <person name="Pearce E."/>
            <person name="Kramer C.G."/>
            <person name="Chang J.H."/>
            <person name="Clarke C.R."/>
        </authorList>
    </citation>
    <scope>NUCLEOTIDE SEQUENCE [LARGE SCALE GENOMIC DNA]</scope>
    <source>
        <strain evidence="1 2">NE20-4-1</strain>
    </source>
</reference>
<dbReference type="EMBL" id="JARAWJ010000074">
    <property type="protein sequence ID" value="MDX3044273.1"/>
    <property type="molecule type" value="Genomic_DNA"/>
</dbReference>
<keyword evidence="2" id="KW-1185">Reference proteome</keyword>
<protein>
    <recommendedName>
        <fullName evidence="3">HEAT repeat domain-containing protein</fullName>
    </recommendedName>
</protein>